<comment type="subcellular location">
    <subcellularLocation>
        <location evidence="1">Membrane</location>
        <topology evidence="1">Multi-pass membrane protein</topology>
    </subcellularLocation>
</comment>
<sequence>MAVNVFLTFNTTRMNVDLQKLEKWYFLFCYGVPAVPALTYLGLDVTRGTDYYGNATLWCWISAKHDKLRLSTFYGPVWIVITLTMILYGVTGRSIQKGQIRNRLMRNQLSHHEPELPDIREEEEEYYNPKLDIVTRTEISQCSDFRDPSCDIQSVTSSTLTETRPSISTIQRPSTARFIPIRVPGFGDGTAVPGAATALTPPSSPPAQDVHTTSSRNNTPSPSNEGRLVPRLVTTSIYTSPSSPVIRITSALSNYSRSTTPTPPKSSASKRMSSQMNRGARTYAKLAFLLYLIMLTMWIPSTMNRVYSIVRDGKISFGLCMAAAVVLPLQGFFNALVYAVISRRELFSRFKKQTPVIEICEVSSSPTSRPSTKNSWHRATSRDEVVLAEEEDDEDFSDQDNLRFPWHDKTRVTTTTKDLPEHDV</sequence>
<feature type="region of interest" description="Disordered" evidence="5">
    <location>
        <begin position="363"/>
        <end position="402"/>
    </location>
</feature>
<dbReference type="SUPFAM" id="SSF81321">
    <property type="entry name" value="Family A G protein-coupled receptor-like"/>
    <property type="match status" value="1"/>
</dbReference>
<feature type="transmembrane region" description="Helical" evidence="6">
    <location>
        <begin position="24"/>
        <end position="43"/>
    </location>
</feature>
<keyword evidence="8" id="KW-1185">Reference proteome</keyword>
<protein>
    <recommendedName>
        <fullName evidence="9">G-protein coupled receptors family 2 profile 2 domain-containing protein</fullName>
    </recommendedName>
</protein>
<feature type="compositionally biased region" description="Acidic residues" evidence="5">
    <location>
        <begin position="386"/>
        <end position="398"/>
    </location>
</feature>
<feature type="transmembrane region" description="Helical" evidence="6">
    <location>
        <begin position="315"/>
        <end position="341"/>
    </location>
</feature>
<keyword evidence="4 6" id="KW-0472">Membrane</keyword>
<dbReference type="Pfam" id="PF05462">
    <property type="entry name" value="Dicty_CAR"/>
    <property type="match status" value="1"/>
</dbReference>
<dbReference type="PANTHER" id="PTHR23112:SF0">
    <property type="entry name" value="TRANSMEMBRANE PROTEIN 116"/>
    <property type="match status" value="1"/>
</dbReference>
<organism evidence="7 8">
    <name type="scientific">Microthyrium microscopicum</name>
    <dbReference type="NCBI Taxonomy" id="703497"/>
    <lineage>
        <taxon>Eukaryota</taxon>
        <taxon>Fungi</taxon>
        <taxon>Dikarya</taxon>
        <taxon>Ascomycota</taxon>
        <taxon>Pezizomycotina</taxon>
        <taxon>Dothideomycetes</taxon>
        <taxon>Dothideomycetes incertae sedis</taxon>
        <taxon>Microthyriales</taxon>
        <taxon>Microthyriaceae</taxon>
        <taxon>Microthyrium</taxon>
    </lineage>
</organism>
<evidence type="ECO:0000256" key="1">
    <source>
        <dbReference type="ARBA" id="ARBA00004141"/>
    </source>
</evidence>
<dbReference type="GO" id="GO:0004930">
    <property type="term" value="F:G protein-coupled receptor activity"/>
    <property type="evidence" value="ECO:0007669"/>
    <property type="project" value="TreeGrafter"/>
</dbReference>
<dbReference type="GO" id="GO:0007189">
    <property type="term" value="P:adenylate cyclase-activating G protein-coupled receptor signaling pathway"/>
    <property type="evidence" value="ECO:0007669"/>
    <property type="project" value="TreeGrafter"/>
</dbReference>
<feature type="compositionally biased region" description="Low complexity" evidence="5">
    <location>
        <begin position="256"/>
        <end position="271"/>
    </location>
</feature>
<evidence type="ECO:0000256" key="6">
    <source>
        <dbReference type="SAM" id="Phobius"/>
    </source>
</evidence>
<evidence type="ECO:0000256" key="4">
    <source>
        <dbReference type="ARBA" id="ARBA00023136"/>
    </source>
</evidence>
<dbReference type="AlphaFoldDB" id="A0A6A6UMG6"/>
<keyword evidence="3 6" id="KW-1133">Transmembrane helix</keyword>
<feature type="compositionally biased region" description="Low complexity" evidence="5">
    <location>
        <begin position="212"/>
        <end position="224"/>
    </location>
</feature>
<dbReference type="Gene3D" id="1.20.1070.10">
    <property type="entry name" value="Rhodopsin 7-helix transmembrane proteins"/>
    <property type="match status" value="1"/>
</dbReference>
<feature type="transmembrane region" description="Helical" evidence="6">
    <location>
        <begin position="73"/>
        <end position="91"/>
    </location>
</feature>
<feature type="compositionally biased region" description="Polar residues" evidence="5">
    <location>
        <begin position="363"/>
        <end position="378"/>
    </location>
</feature>
<evidence type="ECO:0000313" key="7">
    <source>
        <dbReference type="EMBL" id="KAF2672643.1"/>
    </source>
</evidence>
<dbReference type="OrthoDB" id="18453at2759"/>
<evidence type="ECO:0000256" key="5">
    <source>
        <dbReference type="SAM" id="MobiDB-lite"/>
    </source>
</evidence>
<dbReference type="GO" id="GO:0005886">
    <property type="term" value="C:plasma membrane"/>
    <property type="evidence" value="ECO:0007669"/>
    <property type="project" value="TreeGrafter"/>
</dbReference>
<accession>A0A6A6UMG6</accession>
<dbReference type="Proteomes" id="UP000799302">
    <property type="component" value="Unassembled WGS sequence"/>
</dbReference>
<name>A0A6A6UMG6_9PEZI</name>
<evidence type="ECO:0000256" key="2">
    <source>
        <dbReference type="ARBA" id="ARBA00022692"/>
    </source>
</evidence>
<evidence type="ECO:0000313" key="8">
    <source>
        <dbReference type="Proteomes" id="UP000799302"/>
    </source>
</evidence>
<gene>
    <name evidence="7" type="ORF">BT63DRAFT_132702</name>
</gene>
<feature type="region of interest" description="Disordered" evidence="5">
    <location>
        <begin position="189"/>
        <end position="230"/>
    </location>
</feature>
<reference evidence="7" key="1">
    <citation type="journal article" date="2020" name="Stud. Mycol.">
        <title>101 Dothideomycetes genomes: a test case for predicting lifestyles and emergence of pathogens.</title>
        <authorList>
            <person name="Haridas S."/>
            <person name="Albert R."/>
            <person name="Binder M."/>
            <person name="Bloem J."/>
            <person name="Labutti K."/>
            <person name="Salamov A."/>
            <person name="Andreopoulos B."/>
            <person name="Baker S."/>
            <person name="Barry K."/>
            <person name="Bills G."/>
            <person name="Bluhm B."/>
            <person name="Cannon C."/>
            <person name="Castanera R."/>
            <person name="Culley D."/>
            <person name="Daum C."/>
            <person name="Ezra D."/>
            <person name="Gonzalez J."/>
            <person name="Henrissat B."/>
            <person name="Kuo A."/>
            <person name="Liang C."/>
            <person name="Lipzen A."/>
            <person name="Lutzoni F."/>
            <person name="Magnuson J."/>
            <person name="Mondo S."/>
            <person name="Nolan M."/>
            <person name="Ohm R."/>
            <person name="Pangilinan J."/>
            <person name="Park H.-J."/>
            <person name="Ramirez L."/>
            <person name="Alfaro M."/>
            <person name="Sun H."/>
            <person name="Tritt A."/>
            <person name="Yoshinaga Y."/>
            <person name="Zwiers L.-H."/>
            <person name="Turgeon B."/>
            <person name="Goodwin S."/>
            <person name="Spatafora J."/>
            <person name="Crous P."/>
            <person name="Grigoriev I."/>
        </authorList>
    </citation>
    <scope>NUCLEOTIDE SEQUENCE</scope>
    <source>
        <strain evidence="7">CBS 115976</strain>
    </source>
</reference>
<evidence type="ECO:0008006" key="9">
    <source>
        <dbReference type="Google" id="ProtNLM"/>
    </source>
</evidence>
<evidence type="ECO:0000256" key="3">
    <source>
        <dbReference type="ARBA" id="ARBA00022989"/>
    </source>
</evidence>
<dbReference type="EMBL" id="MU004231">
    <property type="protein sequence ID" value="KAF2672643.1"/>
    <property type="molecule type" value="Genomic_DNA"/>
</dbReference>
<proteinExistence type="predicted"/>
<keyword evidence="2 6" id="KW-0812">Transmembrane</keyword>
<feature type="transmembrane region" description="Helical" evidence="6">
    <location>
        <begin position="282"/>
        <end position="303"/>
    </location>
</feature>
<feature type="region of interest" description="Disordered" evidence="5">
    <location>
        <begin position="254"/>
        <end position="274"/>
    </location>
</feature>
<dbReference type="PANTHER" id="PTHR23112">
    <property type="entry name" value="G PROTEIN-COUPLED RECEPTOR 157-RELATED"/>
    <property type="match status" value="1"/>
</dbReference>